<accession>A0A0D0E460</accession>
<protein>
    <submittedName>
        <fullName evidence="1">Uncharacterized protein</fullName>
    </submittedName>
</protein>
<reference evidence="2" key="2">
    <citation type="submission" date="2015-01" db="EMBL/GenBank/DDBJ databases">
        <title>Evolutionary Origins and Diversification of the Mycorrhizal Mutualists.</title>
        <authorList>
            <consortium name="DOE Joint Genome Institute"/>
            <consortium name="Mycorrhizal Genomics Consortium"/>
            <person name="Kohler A."/>
            <person name="Kuo A."/>
            <person name="Nagy L.G."/>
            <person name="Floudas D."/>
            <person name="Copeland A."/>
            <person name="Barry K.W."/>
            <person name="Cichocki N."/>
            <person name="Veneault-Fourrey C."/>
            <person name="LaButti K."/>
            <person name="Lindquist E.A."/>
            <person name="Lipzen A."/>
            <person name="Lundell T."/>
            <person name="Morin E."/>
            <person name="Murat C."/>
            <person name="Riley R."/>
            <person name="Ohm R."/>
            <person name="Sun H."/>
            <person name="Tunlid A."/>
            <person name="Henrissat B."/>
            <person name="Grigoriev I.V."/>
            <person name="Hibbett D.S."/>
            <person name="Martin F."/>
        </authorList>
    </citation>
    <scope>NUCLEOTIDE SEQUENCE [LARGE SCALE GENOMIC DNA]</scope>
    <source>
        <strain evidence="2">Ve08.2h10</strain>
    </source>
</reference>
<feature type="non-terminal residue" evidence="1">
    <location>
        <position position="1"/>
    </location>
</feature>
<dbReference type="Proteomes" id="UP000054538">
    <property type="component" value="Unassembled WGS sequence"/>
</dbReference>
<dbReference type="InParanoid" id="A0A0D0E460"/>
<keyword evidence="2" id="KW-1185">Reference proteome</keyword>
<organism evidence="1 2">
    <name type="scientific">Paxillus rubicundulus Ve08.2h10</name>
    <dbReference type="NCBI Taxonomy" id="930991"/>
    <lineage>
        <taxon>Eukaryota</taxon>
        <taxon>Fungi</taxon>
        <taxon>Dikarya</taxon>
        <taxon>Basidiomycota</taxon>
        <taxon>Agaricomycotina</taxon>
        <taxon>Agaricomycetes</taxon>
        <taxon>Agaricomycetidae</taxon>
        <taxon>Boletales</taxon>
        <taxon>Paxilineae</taxon>
        <taxon>Paxillaceae</taxon>
        <taxon>Paxillus</taxon>
    </lineage>
</organism>
<evidence type="ECO:0000313" key="1">
    <source>
        <dbReference type="EMBL" id="KIK99116.1"/>
    </source>
</evidence>
<dbReference type="EMBL" id="KN824869">
    <property type="protein sequence ID" value="KIK99116.1"/>
    <property type="molecule type" value="Genomic_DNA"/>
</dbReference>
<dbReference type="OrthoDB" id="2691413at2759"/>
<dbReference type="AlphaFoldDB" id="A0A0D0E460"/>
<proteinExistence type="predicted"/>
<dbReference type="HOGENOM" id="CLU_191666_0_0_1"/>
<feature type="non-terminal residue" evidence="1">
    <location>
        <position position="59"/>
    </location>
</feature>
<gene>
    <name evidence="1" type="ORF">PAXRUDRAFT_113887</name>
</gene>
<reference evidence="1 2" key="1">
    <citation type="submission" date="2014-04" db="EMBL/GenBank/DDBJ databases">
        <authorList>
            <consortium name="DOE Joint Genome Institute"/>
            <person name="Kuo A."/>
            <person name="Kohler A."/>
            <person name="Jargeat P."/>
            <person name="Nagy L.G."/>
            <person name="Floudas D."/>
            <person name="Copeland A."/>
            <person name="Barry K.W."/>
            <person name="Cichocki N."/>
            <person name="Veneault-Fourrey C."/>
            <person name="LaButti K."/>
            <person name="Lindquist E.A."/>
            <person name="Lipzen A."/>
            <person name="Lundell T."/>
            <person name="Morin E."/>
            <person name="Murat C."/>
            <person name="Sun H."/>
            <person name="Tunlid A."/>
            <person name="Henrissat B."/>
            <person name="Grigoriev I.V."/>
            <person name="Hibbett D.S."/>
            <person name="Martin F."/>
            <person name="Nordberg H.P."/>
            <person name="Cantor M.N."/>
            <person name="Hua S.X."/>
        </authorList>
    </citation>
    <scope>NUCLEOTIDE SEQUENCE [LARGE SCALE GENOMIC DNA]</scope>
    <source>
        <strain evidence="1 2">Ve08.2h10</strain>
    </source>
</reference>
<sequence length="59" mass="6804">LFQSWKTLIPTFIDPILQYLTWMLGKPVSPPNSMISHCVHLGACEFKKTILICLHFNCK</sequence>
<name>A0A0D0E460_9AGAM</name>
<evidence type="ECO:0000313" key="2">
    <source>
        <dbReference type="Proteomes" id="UP000054538"/>
    </source>
</evidence>